<name>E6MKW9_9BACT</name>
<keyword evidence="2" id="KW-1185">Reference proteome</keyword>
<dbReference type="EMBL" id="AEQO01000012">
    <property type="protein sequence ID" value="EFV05718.1"/>
    <property type="molecule type" value="Genomic_DNA"/>
</dbReference>
<proteinExistence type="predicted"/>
<accession>E6MKW9</accession>
<gene>
    <name evidence="1" type="ORF">HMPREF9420_0136</name>
</gene>
<organism evidence="1 2">
    <name type="scientific">Segatella salivae DSM 15606</name>
    <dbReference type="NCBI Taxonomy" id="888832"/>
    <lineage>
        <taxon>Bacteria</taxon>
        <taxon>Pseudomonadati</taxon>
        <taxon>Bacteroidota</taxon>
        <taxon>Bacteroidia</taxon>
        <taxon>Bacteroidales</taxon>
        <taxon>Prevotellaceae</taxon>
        <taxon>Segatella</taxon>
    </lineage>
</organism>
<protein>
    <submittedName>
        <fullName evidence="1">Uncharacterized protein</fullName>
    </submittedName>
</protein>
<dbReference type="Proteomes" id="UP000003874">
    <property type="component" value="Unassembled WGS sequence"/>
</dbReference>
<dbReference type="AlphaFoldDB" id="E6MKW9"/>
<dbReference type="HOGENOM" id="CLU_3294476_0_0_10"/>
<comment type="caution">
    <text evidence="1">The sequence shown here is derived from an EMBL/GenBank/DDBJ whole genome shotgun (WGS) entry which is preliminary data.</text>
</comment>
<reference evidence="1 2" key="1">
    <citation type="submission" date="2010-12" db="EMBL/GenBank/DDBJ databases">
        <authorList>
            <person name="Muzny D."/>
            <person name="Qin X."/>
            <person name="Deng J."/>
            <person name="Jiang H."/>
            <person name="Liu Y."/>
            <person name="Qu J."/>
            <person name="Song X.-Z."/>
            <person name="Zhang L."/>
            <person name="Thornton R."/>
            <person name="Coyle M."/>
            <person name="Francisco L."/>
            <person name="Jackson L."/>
            <person name="Javaid M."/>
            <person name="Korchina V."/>
            <person name="Kovar C."/>
            <person name="Mata R."/>
            <person name="Mathew T."/>
            <person name="Ngo R."/>
            <person name="Nguyen L."/>
            <person name="Nguyen N."/>
            <person name="Okwuonu G."/>
            <person name="Ongeri F."/>
            <person name="Pham C."/>
            <person name="Simmons D."/>
            <person name="Wilczek-Boney K."/>
            <person name="Hale W."/>
            <person name="Jakkamsetti A."/>
            <person name="Pham P."/>
            <person name="Ruth R."/>
            <person name="San Lucas F."/>
            <person name="Warren J."/>
            <person name="Zhang J."/>
            <person name="Zhao Z."/>
            <person name="Zhou C."/>
            <person name="Zhu D."/>
            <person name="Lee S."/>
            <person name="Bess C."/>
            <person name="Blankenburg K."/>
            <person name="Forbes L."/>
            <person name="Fu Q."/>
            <person name="Gubbala S."/>
            <person name="Hirani K."/>
            <person name="Jayaseelan J.C."/>
            <person name="Lara F."/>
            <person name="Munidasa M."/>
            <person name="Palculict T."/>
            <person name="Patil S."/>
            <person name="Pu L.-L."/>
            <person name="Saada N."/>
            <person name="Tang L."/>
            <person name="Weissenberger G."/>
            <person name="Zhu Y."/>
            <person name="Hemphill L."/>
            <person name="Shang Y."/>
            <person name="Youmans B."/>
            <person name="Ayvaz T."/>
            <person name="Ross M."/>
            <person name="Santibanez J."/>
            <person name="Aqrawi P."/>
            <person name="Gross S."/>
            <person name="Joshi V."/>
            <person name="Fowler G."/>
            <person name="Nazareth L."/>
            <person name="Reid J."/>
            <person name="Worley K."/>
            <person name="Petrosino J."/>
            <person name="Highlander S."/>
            <person name="Gibbs R."/>
        </authorList>
    </citation>
    <scope>NUCLEOTIDE SEQUENCE [LARGE SCALE GENOMIC DNA]</scope>
    <source>
        <strain evidence="1 2">DSM 15606</strain>
    </source>
</reference>
<evidence type="ECO:0000313" key="2">
    <source>
        <dbReference type="Proteomes" id="UP000003874"/>
    </source>
</evidence>
<evidence type="ECO:0000313" key="1">
    <source>
        <dbReference type="EMBL" id="EFV05718.1"/>
    </source>
</evidence>
<sequence length="40" mass="4908">MCGIDRIKAHKKFTAYPFRKPDIKSKRISKQYHKLRVCEW</sequence>